<dbReference type="RefSeq" id="WP_166338043.1">
    <property type="nucleotide sequence ID" value="NZ_CP072829.1"/>
</dbReference>
<dbReference type="KEGG" id="ebz:J7S26_01510"/>
<dbReference type="PROSITE" id="PS51170">
    <property type="entry name" value="CW"/>
    <property type="match status" value="3"/>
</dbReference>
<feature type="repeat" description="Cell wall-binding" evidence="2">
    <location>
        <begin position="1134"/>
        <end position="1153"/>
    </location>
</feature>
<evidence type="ECO:0000256" key="1">
    <source>
        <dbReference type="ARBA" id="ARBA00022737"/>
    </source>
</evidence>
<proteinExistence type="predicted"/>
<dbReference type="AlphaFoldDB" id="A0A9E6MRE2"/>
<dbReference type="Pfam" id="PF01473">
    <property type="entry name" value="Choline_bind_1"/>
    <property type="match status" value="2"/>
</dbReference>
<evidence type="ECO:0000313" key="3">
    <source>
        <dbReference type="EMBL" id="QTU84635.1"/>
    </source>
</evidence>
<evidence type="ECO:0000256" key="2">
    <source>
        <dbReference type="PROSITE-ProRule" id="PRU00591"/>
    </source>
</evidence>
<gene>
    <name evidence="3" type="ORF">J7S26_01510</name>
</gene>
<reference evidence="3" key="1">
    <citation type="submission" date="2021-04" db="EMBL/GenBank/DDBJ databases">
        <title>Novel species in family Eggerthellaceae.</title>
        <authorList>
            <person name="Zhang G."/>
        </authorList>
    </citation>
    <scope>NUCLEOTIDE SEQUENCE</scope>
    <source>
        <strain evidence="3">Zg-886</strain>
    </source>
</reference>
<dbReference type="Pfam" id="PF19127">
    <property type="entry name" value="Choline_bind_3"/>
    <property type="match status" value="1"/>
</dbReference>
<dbReference type="EMBL" id="CP072829">
    <property type="protein sequence ID" value="QTU84635.1"/>
    <property type="molecule type" value="Genomic_DNA"/>
</dbReference>
<dbReference type="Proteomes" id="UP000671910">
    <property type="component" value="Chromosome"/>
</dbReference>
<sequence length="1175" mass="123731">MIGVDKQLIGSGVTKALVNVANASDPITTGTPIPVKITLDSDGTVSKNYVLPGAQPDGSLTVDVPVVTNGVYDIEWDTGSGDVITSSTAPTSGLIAYTGMNLTNSINGAMKATFTASTPGATAQQITAASAFDIDWFVAGTNTPVVNELGRAAAPITPGTYTAKFRVKGSTDYLPNAELTLTVQADLAGQVKAAAENSDPITVTVQNRYPGDVKLKYENGLTAEQLEQQIWDNIQISLKGYGDKPVVVENPSSLFDLKPINFVTGSKANGKVELSYPQANGMYTGVLTLEYSFGTPFPTFSELPAVTYNPNGYNPEKLVPNTIKDENGKTLQVNKDYTVTAYEMVDGKEVEISELTNVGSYKVVVTPTVNVDGANDQYVGGSQALTQVINPLTLTAGNTSLVWDGKTPSATTGTFAVAYTGSPAKPLPTGGTISVDTKYPALVRANPSEAIASGKIITKAEYDSKTAEEKEGFWGYVEYANNTDATPAGSYATATVTFVNNYTGTLTQNFTITPSSIKSLNGIKAIAAAQLSSEFNPDNKLAPDDVKDPLVTYVDGRETKTLREGVDYRITRAYIDSNQSGLAPGVTRYIFDVEGLGNYSGTMTGTFTVTKQSLDDGAFAASLANPKEALWYNFGKEVEPANGIVVKSLTDTVVGIGQPLSADQYVISYENNVNATSEDAPAYVVITGVKDYAGQLKVPYQIDALSLDGASASDIVLNGATDLVYNGQEQKPEVAISESSVIPSNEGYKQPIDLKNIVDQITYDTYENNINAGTGYVVIAGKGGNIVGSVKVPFTIAQADIANAEVTGPEAPVAPGTSLAEALNVTLGGTKLGAEDYTVSSDDAVPGAVKATVTGVGNLTGSADVATTVLYDVAGLSLAAAPTSYNGQSQTPVITASYKDAEGKTVEVPASALNVVAGSYVNAGKYSVKVAGNTAAGWGGETTVEYTIAPATVTAKPQVSYDAAGLPVVTVPGLTSSDFTYKPDAATKTITVTYKGNYKGTATVAYVPTAKPVTPAQPAAGKTGWVGSGNDWAYYENGVQVKGGWKLIGGEWYHFEKSGKMTNTKWFQDADGTWYMLNQSHKGEYGAMLTGWQKDGGEWYYFNKSGAMQSGWAKVDGEWYLLNSKHDGTFGAMLTGWQKVGGKWYYMDASGAMAANEWVGPYWVNTSGVWTATRG</sequence>
<organism evidence="3 4">
    <name type="scientific">Xiamenia xianingshaonis</name>
    <dbReference type="NCBI Taxonomy" id="2682776"/>
    <lineage>
        <taxon>Bacteria</taxon>
        <taxon>Bacillati</taxon>
        <taxon>Actinomycetota</taxon>
        <taxon>Coriobacteriia</taxon>
        <taxon>Eggerthellales</taxon>
        <taxon>Eggerthellaceae</taxon>
        <taxon>Xiamenia</taxon>
    </lineage>
</organism>
<dbReference type="SUPFAM" id="SSF69360">
    <property type="entry name" value="Cell wall binding repeat"/>
    <property type="match status" value="1"/>
</dbReference>
<name>A0A9E6MRE2_9ACTN</name>
<accession>A0A9E6MRE2</accession>
<feature type="repeat" description="Cell wall-binding" evidence="2">
    <location>
        <begin position="1089"/>
        <end position="1108"/>
    </location>
</feature>
<dbReference type="InterPro" id="IPR018337">
    <property type="entry name" value="Cell_wall/Cho-bd_repeat"/>
</dbReference>
<keyword evidence="1" id="KW-0677">Repeat</keyword>
<evidence type="ECO:0000313" key="4">
    <source>
        <dbReference type="Proteomes" id="UP000671910"/>
    </source>
</evidence>
<dbReference type="Gene3D" id="2.10.270.10">
    <property type="entry name" value="Cholin Binding"/>
    <property type="match status" value="2"/>
</dbReference>
<protein>
    <submittedName>
        <fullName evidence="3">N-acetylmuramoyl-L-alanine amidase family protein</fullName>
    </submittedName>
</protein>
<feature type="repeat" description="Cell wall-binding" evidence="2">
    <location>
        <begin position="1042"/>
        <end position="1061"/>
    </location>
</feature>